<dbReference type="STRING" id="146020.RMCB_6700"/>
<protein>
    <submittedName>
        <fullName evidence="2">Metal ion binding protein</fullName>
    </submittedName>
</protein>
<reference evidence="3" key="2">
    <citation type="submission" date="2016-02" db="EMBL/GenBank/DDBJ databases">
        <title>Draft genome sequence of five rapidly growing Mycobacterium species.</title>
        <authorList>
            <person name="Katahira K."/>
            <person name="Gotou Y."/>
            <person name="Iida K."/>
            <person name="Ogura Y."/>
            <person name="Hayashi T."/>
        </authorList>
    </citation>
    <scope>NUCLEOTIDE SEQUENCE [LARGE SCALE GENOMIC DNA]</scope>
    <source>
        <strain evidence="3">JCM15654</strain>
    </source>
</reference>
<reference evidence="3" key="1">
    <citation type="journal article" date="2016" name="Genome Announc.">
        <title>Draft Genome Sequences of Five Rapidly Growing Mycobacterium Species, M. thermoresistibile, M. fortuitum subsp. acetamidolyticum, M. canariasense, M. brisbanense, and M. novocastrense.</title>
        <authorList>
            <person name="Katahira K."/>
            <person name="Ogura Y."/>
            <person name="Gotoh Y."/>
            <person name="Hayashi T."/>
        </authorList>
    </citation>
    <scope>NUCLEOTIDE SEQUENCE [LARGE SCALE GENOMIC DNA]</scope>
    <source>
        <strain evidence="3">JCM15654</strain>
    </source>
</reference>
<evidence type="ECO:0000313" key="3">
    <source>
        <dbReference type="Proteomes" id="UP000069620"/>
    </source>
</evidence>
<proteinExistence type="predicted"/>
<keyword evidence="1" id="KW-0732">Signal</keyword>
<accession>A0A100W6T2</accession>
<dbReference type="Proteomes" id="UP000069620">
    <property type="component" value="Unassembled WGS sequence"/>
</dbReference>
<organism evidence="2 3">
    <name type="scientific">Mycolicibacterium brisbanense</name>
    <dbReference type="NCBI Taxonomy" id="146020"/>
    <lineage>
        <taxon>Bacteria</taxon>
        <taxon>Bacillati</taxon>
        <taxon>Actinomycetota</taxon>
        <taxon>Actinomycetes</taxon>
        <taxon>Mycobacteriales</taxon>
        <taxon>Mycobacteriaceae</taxon>
        <taxon>Mycolicibacterium</taxon>
    </lineage>
</organism>
<gene>
    <name evidence="2" type="ORF">RMCB_6700</name>
</gene>
<name>A0A100W6T2_9MYCO</name>
<keyword evidence="3" id="KW-1185">Reference proteome</keyword>
<feature type="chain" id="PRO_5007089904" evidence="1">
    <location>
        <begin position="23"/>
        <end position="67"/>
    </location>
</feature>
<evidence type="ECO:0000256" key="1">
    <source>
        <dbReference type="SAM" id="SignalP"/>
    </source>
</evidence>
<feature type="signal peptide" evidence="1">
    <location>
        <begin position="1"/>
        <end position="22"/>
    </location>
</feature>
<dbReference type="EMBL" id="BCSX01000056">
    <property type="protein sequence ID" value="GAS92604.1"/>
    <property type="molecule type" value="Genomic_DNA"/>
</dbReference>
<comment type="caution">
    <text evidence="2">The sequence shown here is derived from an EMBL/GenBank/DDBJ whole genome shotgun (WGS) entry which is preliminary data.</text>
</comment>
<sequence length="67" mass="7082">MHVCGPAFACGAMIVAATIAEAAAITVTRTSLPSQGENETLGLREYYYGQPRKIADCSAIDSVILTY</sequence>
<evidence type="ECO:0000313" key="2">
    <source>
        <dbReference type="EMBL" id="GAS92604.1"/>
    </source>
</evidence>
<dbReference type="AlphaFoldDB" id="A0A100W6T2"/>